<dbReference type="NCBIfam" id="TIGR00040">
    <property type="entry name" value="yfcE"/>
    <property type="match status" value="1"/>
</dbReference>
<keyword evidence="2" id="KW-0479">Metal-binding</keyword>
<dbReference type="InterPro" id="IPR000979">
    <property type="entry name" value="Phosphodiesterase_MJ0936/Vps29"/>
</dbReference>
<evidence type="ECO:0000313" key="4">
    <source>
        <dbReference type="Proteomes" id="UP000035704"/>
    </source>
</evidence>
<dbReference type="EMBL" id="CP009687">
    <property type="protein sequence ID" value="AKL95255.1"/>
    <property type="molecule type" value="Genomic_DNA"/>
</dbReference>
<dbReference type="InterPro" id="IPR029052">
    <property type="entry name" value="Metallo-depent_PP-like"/>
</dbReference>
<evidence type="ECO:0000256" key="2">
    <source>
        <dbReference type="RuleBase" id="RU362039"/>
    </source>
</evidence>
<keyword evidence="4" id="KW-1185">Reference proteome</keyword>
<dbReference type="PANTHER" id="PTHR11124">
    <property type="entry name" value="VACUOLAR SORTING PROTEIN VPS29"/>
    <property type="match status" value="1"/>
</dbReference>
<dbReference type="AlphaFoldDB" id="A0A0D8IDP7"/>
<dbReference type="InterPro" id="IPR024654">
    <property type="entry name" value="Calcineurin-like_PHP_lpxH"/>
</dbReference>
<proteinExistence type="inferred from homology"/>
<evidence type="ECO:0000313" key="3">
    <source>
        <dbReference type="EMBL" id="AKL95255.1"/>
    </source>
</evidence>
<organism evidence="3 4">
    <name type="scientific">Clostridium aceticum</name>
    <dbReference type="NCBI Taxonomy" id="84022"/>
    <lineage>
        <taxon>Bacteria</taxon>
        <taxon>Bacillati</taxon>
        <taxon>Bacillota</taxon>
        <taxon>Clostridia</taxon>
        <taxon>Eubacteriales</taxon>
        <taxon>Clostridiaceae</taxon>
        <taxon>Clostridium</taxon>
    </lineage>
</organism>
<dbReference type="OrthoDB" id="9800565at2"/>
<evidence type="ECO:0000256" key="1">
    <source>
        <dbReference type="ARBA" id="ARBA00008950"/>
    </source>
</evidence>
<sequence>MKRKTIGVISDTHGLLRPEAVKILKNSEMIIHAGDIGNVQILEGLQKIAQVVAVRGNCDKGSWAKEFAETKIVEIQNIHLYVLHDVKNMDLDPSVAGFKAVISGHSHKPLVTYSNGILYLNPGSAGPRRFKLPLSVARLYVDTVSVEAEIIRLDI</sequence>
<dbReference type="Proteomes" id="UP000035704">
    <property type="component" value="Chromosome"/>
</dbReference>
<dbReference type="Pfam" id="PF12850">
    <property type="entry name" value="Metallophos_2"/>
    <property type="match status" value="1"/>
</dbReference>
<dbReference type="GO" id="GO:0046872">
    <property type="term" value="F:metal ion binding"/>
    <property type="evidence" value="ECO:0007669"/>
    <property type="project" value="UniProtKB-KW"/>
</dbReference>
<dbReference type="Gene3D" id="3.60.21.10">
    <property type="match status" value="1"/>
</dbReference>
<dbReference type="STRING" id="84022.CACET_c18070"/>
<protein>
    <recommendedName>
        <fullName evidence="2">Phosphoesterase</fullName>
        <ecNumber evidence="2">3.1.4.-</ecNumber>
    </recommendedName>
</protein>
<accession>A0A0D8IDP7</accession>
<dbReference type="KEGG" id="cace:CACET_c18070"/>
<reference evidence="3 4" key="1">
    <citation type="submission" date="2014-10" db="EMBL/GenBank/DDBJ databases">
        <title>Genome sequence of Clostridium aceticum DSM 1496.</title>
        <authorList>
            <person name="Poehlein A."/>
            <person name="Schiel-Bengelsdorf B."/>
            <person name="Gottschalk G."/>
            <person name="Duerre P."/>
            <person name="Daniel R."/>
        </authorList>
    </citation>
    <scope>NUCLEOTIDE SEQUENCE [LARGE SCALE GENOMIC DNA]</scope>
    <source>
        <strain evidence="3 4">DSM 1496</strain>
    </source>
</reference>
<dbReference type="SUPFAM" id="SSF56300">
    <property type="entry name" value="Metallo-dependent phosphatases"/>
    <property type="match status" value="1"/>
</dbReference>
<comment type="cofactor">
    <cofactor evidence="2">
        <name>a divalent metal cation</name>
        <dbReference type="ChEBI" id="CHEBI:60240"/>
    </cofactor>
</comment>
<comment type="similarity">
    <text evidence="1 2">Belongs to the metallophosphoesterase superfamily. YfcE family.</text>
</comment>
<dbReference type="PATRIC" id="fig|84022.5.peg.3264"/>
<gene>
    <name evidence="3" type="ORF">CACET_c18070</name>
</gene>
<dbReference type="RefSeq" id="WP_044823958.1">
    <property type="nucleotide sequence ID" value="NZ_CP009687.1"/>
</dbReference>
<dbReference type="EC" id="3.1.4.-" evidence="2"/>
<name>A0A0D8IDP7_9CLOT</name>
<dbReference type="GO" id="GO:0016787">
    <property type="term" value="F:hydrolase activity"/>
    <property type="evidence" value="ECO:0007669"/>
    <property type="project" value="UniProtKB-UniRule"/>
</dbReference>